<dbReference type="Proteomes" id="UP001206692">
    <property type="component" value="Unassembled WGS sequence"/>
</dbReference>
<gene>
    <name evidence="3" type="ORF">NE675_08975</name>
</gene>
<sequence length="234" mass="26480">MIGGLSALTGAVKEGMTKIVEKGAALKNNVEKLGMTEFKEKAELQKMVAQEADTETAMNSSLESVIEANKEKLEAQENKVRESNESKEGLTAEEKKEIQEETGWSSEILEQIGSRKEAEIYMKAGLKEVEINGKKCLIKEDIDLDQKDEDGLTNRERMERGRPPLTKDGEEIELHHIGQKPENPLAELTLKEHRGIGNDTILHDKTKETEINRIEFAKERREHWQGRIKDMEGV</sequence>
<dbReference type="EMBL" id="JANGEW010000017">
    <property type="protein sequence ID" value="MCQ5343148.1"/>
    <property type="molecule type" value="Genomic_DNA"/>
</dbReference>
<proteinExistence type="predicted"/>
<accession>A0ABT1STD4</accession>
<comment type="caution">
    <text evidence="3">The sequence shown here is derived from an EMBL/GenBank/DDBJ whole genome shotgun (WGS) entry which is preliminary data.</text>
</comment>
<protein>
    <submittedName>
        <fullName evidence="3">HNH/ENDO VII family nuclease</fullName>
    </submittedName>
</protein>
<name>A0ABT1STD4_9FIRM</name>
<dbReference type="InterPro" id="IPR026834">
    <property type="entry name" value="LHH"/>
</dbReference>
<keyword evidence="4" id="KW-1185">Reference proteome</keyword>
<evidence type="ECO:0000313" key="3">
    <source>
        <dbReference type="EMBL" id="MCQ5343148.1"/>
    </source>
</evidence>
<reference evidence="3 4" key="1">
    <citation type="submission" date="2022-06" db="EMBL/GenBank/DDBJ databases">
        <title>Isolation of gut microbiota from human fecal samples.</title>
        <authorList>
            <person name="Pamer E.G."/>
            <person name="Barat B."/>
            <person name="Waligurski E."/>
            <person name="Medina S."/>
            <person name="Paddock L."/>
            <person name="Mostad J."/>
        </authorList>
    </citation>
    <scope>NUCLEOTIDE SEQUENCE [LARGE SCALE GENOMIC DNA]</scope>
    <source>
        <strain evidence="3 4">DFI.1.1</strain>
    </source>
</reference>
<evidence type="ECO:0000313" key="4">
    <source>
        <dbReference type="Proteomes" id="UP001206692"/>
    </source>
</evidence>
<feature type="compositionally biased region" description="Basic and acidic residues" evidence="1">
    <location>
        <begin position="73"/>
        <end position="99"/>
    </location>
</feature>
<feature type="region of interest" description="Disordered" evidence="1">
    <location>
        <begin position="73"/>
        <end position="101"/>
    </location>
</feature>
<evidence type="ECO:0000256" key="1">
    <source>
        <dbReference type="SAM" id="MobiDB-lite"/>
    </source>
</evidence>
<dbReference type="RefSeq" id="WP_062412628.1">
    <property type="nucleotide sequence ID" value="NZ_JAJCIO010000014.1"/>
</dbReference>
<organism evidence="3 4">
    <name type="scientific">Megasphaera massiliensis</name>
    <dbReference type="NCBI Taxonomy" id="1232428"/>
    <lineage>
        <taxon>Bacteria</taxon>
        <taxon>Bacillati</taxon>
        <taxon>Bacillota</taxon>
        <taxon>Negativicutes</taxon>
        <taxon>Veillonellales</taxon>
        <taxon>Veillonellaceae</taxon>
        <taxon>Megasphaera</taxon>
    </lineage>
</organism>
<dbReference type="Pfam" id="PF14411">
    <property type="entry name" value="LHH"/>
    <property type="match status" value="1"/>
</dbReference>
<evidence type="ECO:0000259" key="2">
    <source>
        <dbReference type="Pfam" id="PF14411"/>
    </source>
</evidence>
<feature type="domain" description="LHH" evidence="2">
    <location>
        <begin position="153"/>
        <end position="230"/>
    </location>
</feature>